<name>A0A382E2R2_9ZZZZ</name>
<protein>
    <submittedName>
        <fullName evidence="1">Uncharacterized protein</fullName>
    </submittedName>
</protein>
<dbReference type="AlphaFoldDB" id="A0A382E2R2"/>
<organism evidence="1">
    <name type="scientific">marine metagenome</name>
    <dbReference type="NCBI Taxonomy" id="408172"/>
    <lineage>
        <taxon>unclassified sequences</taxon>
        <taxon>metagenomes</taxon>
        <taxon>ecological metagenomes</taxon>
    </lineage>
</organism>
<sequence>MQTYAHPGKLFQITIVVGSVTTEGICYTSVDPGEFSNHYRVEIDWNVTLSEGMNQVGILWAYSTQFQKRL</sequence>
<proteinExistence type="predicted"/>
<dbReference type="EMBL" id="UINC01042295">
    <property type="protein sequence ID" value="SVB44729.1"/>
    <property type="molecule type" value="Genomic_DNA"/>
</dbReference>
<accession>A0A382E2R2</accession>
<reference evidence="1" key="1">
    <citation type="submission" date="2018-05" db="EMBL/GenBank/DDBJ databases">
        <authorList>
            <person name="Lanie J.A."/>
            <person name="Ng W.-L."/>
            <person name="Kazmierczak K.M."/>
            <person name="Andrzejewski T.M."/>
            <person name="Davidsen T.M."/>
            <person name="Wayne K.J."/>
            <person name="Tettelin H."/>
            <person name="Glass J.I."/>
            <person name="Rusch D."/>
            <person name="Podicherti R."/>
            <person name="Tsui H.-C.T."/>
            <person name="Winkler M.E."/>
        </authorList>
    </citation>
    <scope>NUCLEOTIDE SEQUENCE</scope>
</reference>
<gene>
    <name evidence="1" type="ORF">METZ01_LOCUS197583</name>
</gene>
<evidence type="ECO:0000313" key="1">
    <source>
        <dbReference type="EMBL" id="SVB44729.1"/>
    </source>
</evidence>